<dbReference type="KEGG" id="lak:106155478"/>
<dbReference type="Proteomes" id="UP000085678">
    <property type="component" value="Unplaced"/>
</dbReference>
<dbReference type="PROSITE" id="PS50014">
    <property type="entry name" value="BROMODOMAIN_2"/>
    <property type="match status" value="1"/>
</dbReference>
<dbReference type="STRING" id="7574.A0A1S3HIH3"/>
<dbReference type="GO" id="GO:0006338">
    <property type="term" value="P:chromatin remodeling"/>
    <property type="evidence" value="ECO:0007669"/>
    <property type="project" value="TreeGrafter"/>
</dbReference>
<sequence>MDFSTIRRKLEVGMYANFSELNDDMLLVRDNCYSYNPPGHDARRDCDEVFAFYQMEYEKTVEKWNKSQQLSPSNKKIKLDKSPSRS</sequence>
<reference evidence="6" key="1">
    <citation type="submission" date="2025-08" db="UniProtKB">
        <authorList>
            <consortium name="RefSeq"/>
        </authorList>
    </citation>
    <scope>IDENTIFICATION</scope>
    <source>
        <tissue evidence="6">Gonads</tissue>
    </source>
</reference>
<dbReference type="SUPFAM" id="SSF47370">
    <property type="entry name" value="Bromodomain"/>
    <property type="match status" value="1"/>
</dbReference>
<evidence type="ECO:0000313" key="5">
    <source>
        <dbReference type="Proteomes" id="UP000085678"/>
    </source>
</evidence>
<evidence type="ECO:0000256" key="2">
    <source>
        <dbReference type="PROSITE-ProRule" id="PRU00035"/>
    </source>
</evidence>
<feature type="region of interest" description="Disordered" evidence="3">
    <location>
        <begin position="64"/>
        <end position="86"/>
    </location>
</feature>
<dbReference type="InterPro" id="IPR001487">
    <property type="entry name" value="Bromodomain"/>
</dbReference>
<dbReference type="Pfam" id="PF00439">
    <property type="entry name" value="Bromodomain"/>
    <property type="match status" value="1"/>
</dbReference>
<dbReference type="GeneID" id="106155478"/>
<dbReference type="InParanoid" id="A0A1S3HIH3"/>
<evidence type="ECO:0000256" key="1">
    <source>
        <dbReference type="ARBA" id="ARBA00023117"/>
    </source>
</evidence>
<dbReference type="InterPro" id="IPR050935">
    <property type="entry name" value="Bromo_chromatin_reader"/>
</dbReference>
<dbReference type="OrthoDB" id="10035579at2759"/>
<gene>
    <name evidence="6" type="primary">LOC106155478</name>
</gene>
<keyword evidence="1 2" id="KW-0103">Bromodomain</keyword>
<name>A0A1S3HIH3_LINAN</name>
<dbReference type="PANTHER" id="PTHR22880">
    <property type="entry name" value="FALZ-RELATED BROMODOMAIN-CONTAINING PROTEINS"/>
    <property type="match status" value="1"/>
</dbReference>
<feature type="domain" description="Bromo" evidence="4">
    <location>
        <begin position="1"/>
        <end position="43"/>
    </location>
</feature>
<dbReference type="AlphaFoldDB" id="A0A1S3HIH3"/>
<dbReference type="GO" id="GO:0005634">
    <property type="term" value="C:nucleus"/>
    <property type="evidence" value="ECO:0007669"/>
    <property type="project" value="TreeGrafter"/>
</dbReference>
<proteinExistence type="predicted"/>
<dbReference type="PANTHER" id="PTHR22880:SF225">
    <property type="entry name" value="BROMODOMAIN-CONTAINING PROTEIN BET-1-RELATED"/>
    <property type="match status" value="1"/>
</dbReference>
<evidence type="ECO:0000259" key="4">
    <source>
        <dbReference type="PROSITE" id="PS50014"/>
    </source>
</evidence>
<dbReference type="CDD" id="cd04369">
    <property type="entry name" value="Bromodomain"/>
    <property type="match status" value="1"/>
</dbReference>
<feature type="compositionally biased region" description="Basic and acidic residues" evidence="3">
    <location>
        <begin position="77"/>
        <end position="86"/>
    </location>
</feature>
<dbReference type="Gene3D" id="1.20.920.10">
    <property type="entry name" value="Bromodomain-like"/>
    <property type="match status" value="1"/>
</dbReference>
<evidence type="ECO:0000313" key="6">
    <source>
        <dbReference type="RefSeq" id="XP_013385807.1"/>
    </source>
</evidence>
<organism evidence="5 6">
    <name type="scientific">Lingula anatina</name>
    <name type="common">Brachiopod</name>
    <name type="synonym">Lingula unguis</name>
    <dbReference type="NCBI Taxonomy" id="7574"/>
    <lineage>
        <taxon>Eukaryota</taxon>
        <taxon>Metazoa</taxon>
        <taxon>Spiralia</taxon>
        <taxon>Lophotrochozoa</taxon>
        <taxon>Brachiopoda</taxon>
        <taxon>Linguliformea</taxon>
        <taxon>Lingulata</taxon>
        <taxon>Lingulida</taxon>
        <taxon>Linguloidea</taxon>
        <taxon>Lingulidae</taxon>
        <taxon>Lingula</taxon>
    </lineage>
</organism>
<protein>
    <submittedName>
        <fullName evidence="6">SWR1 complex bromodomain subunit bdf1-like</fullName>
    </submittedName>
</protein>
<keyword evidence="5" id="KW-1185">Reference proteome</keyword>
<dbReference type="RefSeq" id="XP_013385807.1">
    <property type="nucleotide sequence ID" value="XM_013530353.1"/>
</dbReference>
<accession>A0A1S3HIH3</accession>
<dbReference type="PRINTS" id="PR00503">
    <property type="entry name" value="BROMODOMAIN"/>
</dbReference>
<dbReference type="GO" id="GO:0006355">
    <property type="term" value="P:regulation of DNA-templated transcription"/>
    <property type="evidence" value="ECO:0007669"/>
    <property type="project" value="TreeGrafter"/>
</dbReference>
<dbReference type="InterPro" id="IPR036427">
    <property type="entry name" value="Bromodomain-like_sf"/>
</dbReference>
<evidence type="ECO:0000256" key="3">
    <source>
        <dbReference type="SAM" id="MobiDB-lite"/>
    </source>
</evidence>
<dbReference type="GO" id="GO:0000785">
    <property type="term" value="C:chromatin"/>
    <property type="evidence" value="ECO:0007669"/>
    <property type="project" value="TreeGrafter"/>
</dbReference>